<dbReference type="Pfam" id="PF01472">
    <property type="entry name" value="PUA"/>
    <property type="match status" value="1"/>
</dbReference>
<dbReference type="Gene3D" id="3.10.450.90">
    <property type="entry name" value="ArcTGT, C2 domain"/>
    <property type="match status" value="1"/>
</dbReference>
<sequence length="156" mass="16301">MSSAPDLDALRTVADYQFGAGAGAALFPDDDAVTVRRSTSGRPRQVLADGERLVSYLTDGRFTLGVAGGRRLRASLGDAYSVTVGDESAPFVRDAKNVFAKFVSDVDPAVRPRDEVSVVHEDGTLLAVGRAELSADGMADFDAGVAVKVRSGIGPE</sequence>
<keyword evidence="3" id="KW-1185">Reference proteome</keyword>
<dbReference type="InterPro" id="IPR015947">
    <property type="entry name" value="PUA-like_sf"/>
</dbReference>
<comment type="caution">
    <text evidence="2">The sequence shown here is derived from an EMBL/GenBank/DDBJ whole genome shotgun (WGS) entry which is preliminary data.</text>
</comment>
<proteinExistence type="predicted"/>
<feature type="domain" description="PUA" evidence="1">
    <location>
        <begin position="80"/>
        <end position="154"/>
    </location>
</feature>
<dbReference type="EMBL" id="ASGZ01000022">
    <property type="protein sequence ID" value="ESP88882.1"/>
    <property type="molecule type" value="Genomic_DNA"/>
</dbReference>
<dbReference type="SUPFAM" id="SSF88697">
    <property type="entry name" value="PUA domain-like"/>
    <property type="match status" value="1"/>
</dbReference>
<dbReference type="InterPro" id="IPR038250">
    <property type="entry name" value="TGT_C2_sf"/>
</dbReference>
<dbReference type="Pfam" id="PF14810">
    <property type="entry name" value="TGT_C2"/>
    <property type="match status" value="1"/>
</dbReference>
<organism evidence="2 3">
    <name type="scientific">Candidatus Halobonum tyrrellensis G22</name>
    <dbReference type="NCBI Taxonomy" id="1324957"/>
    <lineage>
        <taxon>Archaea</taxon>
        <taxon>Methanobacteriati</taxon>
        <taxon>Methanobacteriota</taxon>
        <taxon>Stenosarchaea group</taxon>
        <taxon>Halobacteria</taxon>
        <taxon>Halobacteriales</taxon>
        <taxon>Haloferacaceae</taxon>
        <taxon>Candidatus Halobonum</taxon>
    </lineage>
</organism>
<protein>
    <submittedName>
        <fullName evidence="2">Prefoldin subunit alpha</fullName>
    </submittedName>
</protein>
<dbReference type="AlphaFoldDB" id="V4J0B7"/>
<dbReference type="RefSeq" id="WP_023393964.1">
    <property type="nucleotide sequence ID" value="NZ_ASGZ01000022.1"/>
</dbReference>
<dbReference type="STRING" id="1324957.K933_06887"/>
<gene>
    <name evidence="2" type="ORF">K933_06887</name>
</gene>
<dbReference type="PROSITE" id="PS50890">
    <property type="entry name" value="PUA"/>
    <property type="match status" value="1"/>
</dbReference>
<dbReference type="InterPro" id="IPR036974">
    <property type="entry name" value="PUA_sf"/>
</dbReference>
<name>V4J0B7_9EURY</name>
<dbReference type="CDD" id="cd21149">
    <property type="entry name" value="PUA_archaeosine_TGT"/>
    <property type="match status" value="1"/>
</dbReference>
<dbReference type="OrthoDB" id="7576at2157"/>
<evidence type="ECO:0000313" key="3">
    <source>
        <dbReference type="Proteomes" id="UP000017840"/>
    </source>
</evidence>
<dbReference type="GO" id="GO:0003723">
    <property type="term" value="F:RNA binding"/>
    <property type="evidence" value="ECO:0007669"/>
    <property type="project" value="InterPro"/>
</dbReference>
<dbReference type="Proteomes" id="UP000017840">
    <property type="component" value="Unassembled WGS sequence"/>
</dbReference>
<dbReference type="InterPro" id="IPR029402">
    <property type="entry name" value="TGT_C2"/>
</dbReference>
<reference evidence="2 3" key="1">
    <citation type="journal article" date="2013" name="Genome Announc.">
        <title>Draft Genome Sequence of 'Candidatus Halobonum tyrrellensis' Strain G22, Isolated from the Hypersaline Waters of Lake Tyrrell, Australia.</title>
        <authorList>
            <person name="Ugalde J.A."/>
            <person name="Narasingarao P."/>
            <person name="Kuo S."/>
            <person name="Podell S."/>
            <person name="Allen E.E."/>
        </authorList>
    </citation>
    <scope>NUCLEOTIDE SEQUENCE [LARGE SCALE GENOMIC DNA]</scope>
    <source>
        <strain evidence="2 3">G22</strain>
    </source>
</reference>
<evidence type="ECO:0000313" key="2">
    <source>
        <dbReference type="EMBL" id="ESP88882.1"/>
    </source>
</evidence>
<evidence type="ECO:0000259" key="1">
    <source>
        <dbReference type="SMART" id="SM00359"/>
    </source>
</evidence>
<dbReference type="eggNOG" id="arCOG00991">
    <property type="taxonomic scope" value="Archaea"/>
</dbReference>
<dbReference type="Gene3D" id="2.30.130.10">
    <property type="entry name" value="PUA domain"/>
    <property type="match status" value="1"/>
</dbReference>
<dbReference type="SMART" id="SM00359">
    <property type="entry name" value="PUA"/>
    <property type="match status" value="1"/>
</dbReference>
<dbReference type="SUPFAM" id="SSF88802">
    <property type="entry name" value="Pre-PUA domain"/>
    <property type="match status" value="1"/>
</dbReference>
<dbReference type="InterPro" id="IPR002478">
    <property type="entry name" value="PUA"/>
</dbReference>
<accession>V4J0B7</accession>
<dbReference type="PATRIC" id="fig|1324957.4.peg.1393"/>